<protein>
    <recommendedName>
        <fullName evidence="1">Reverse transcriptase domain-containing protein</fullName>
    </recommendedName>
</protein>
<evidence type="ECO:0000313" key="2">
    <source>
        <dbReference type="EMBL" id="KAK9880827.1"/>
    </source>
</evidence>
<feature type="domain" description="Reverse transcriptase" evidence="1">
    <location>
        <begin position="119"/>
        <end position="340"/>
    </location>
</feature>
<evidence type="ECO:0000313" key="3">
    <source>
        <dbReference type="Proteomes" id="UP001431783"/>
    </source>
</evidence>
<dbReference type="InterPro" id="IPR043502">
    <property type="entry name" value="DNA/RNA_pol_sf"/>
</dbReference>
<dbReference type="SUPFAM" id="SSF56672">
    <property type="entry name" value="DNA/RNA polymerases"/>
    <property type="match status" value="1"/>
</dbReference>
<accession>A0AAW1UAS8</accession>
<dbReference type="EMBL" id="JARQZJ010000066">
    <property type="protein sequence ID" value="KAK9880827.1"/>
    <property type="molecule type" value="Genomic_DNA"/>
</dbReference>
<dbReference type="InterPro" id="IPR000477">
    <property type="entry name" value="RT_dom"/>
</dbReference>
<keyword evidence="3" id="KW-1185">Reference proteome</keyword>
<organism evidence="2 3">
    <name type="scientific">Henosepilachna vigintioctopunctata</name>
    <dbReference type="NCBI Taxonomy" id="420089"/>
    <lineage>
        <taxon>Eukaryota</taxon>
        <taxon>Metazoa</taxon>
        <taxon>Ecdysozoa</taxon>
        <taxon>Arthropoda</taxon>
        <taxon>Hexapoda</taxon>
        <taxon>Insecta</taxon>
        <taxon>Pterygota</taxon>
        <taxon>Neoptera</taxon>
        <taxon>Endopterygota</taxon>
        <taxon>Coleoptera</taxon>
        <taxon>Polyphaga</taxon>
        <taxon>Cucujiformia</taxon>
        <taxon>Coccinelloidea</taxon>
        <taxon>Coccinellidae</taxon>
        <taxon>Epilachninae</taxon>
        <taxon>Epilachnini</taxon>
        <taxon>Henosepilachna</taxon>
    </lineage>
</organism>
<sequence length="340" mass="38433">MTKILRNKYMPIPPIHGKRGLVYVDAEKAEAFADYLETQFRINYKDVDLDNMERIENEVSRRLEHEDDRGIRRTATTEIQHRFNRSKTRKAPVRDGISNRALKRLPVSAIGQYTSIVNAILRLRYFPTRWKSADVIVFQKPGKTAAFPQHYRPISLLPSLSKIAEGILPTSSLSLPRLKELVGENHLIPDEQFGFQPRTSSVHQALRLVEFSSGGFNLKMSTGVALFDVSKAFDKVWHEGLLLKLLEAGIPNAMVELIASYQQHRHFRVGVGISHSTERMMEAGLPQGSVLSPILYSLFTRDVPKTQGTNLAVFADDTAIFARASQPNTVTRRLQQAIDN</sequence>
<name>A0AAW1UAS8_9CUCU</name>
<dbReference type="Pfam" id="PF00078">
    <property type="entry name" value="RVT_1"/>
    <property type="match status" value="1"/>
</dbReference>
<dbReference type="AlphaFoldDB" id="A0AAW1UAS8"/>
<evidence type="ECO:0000259" key="1">
    <source>
        <dbReference type="PROSITE" id="PS50878"/>
    </source>
</evidence>
<dbReference type="Proteomes" id="UP001431783">
    <property type="component" value="Unassembled WGS sequence"/>
</dbReference>
<comment type="caution">
    <text evidence="2">The sequence shown here is derived from an EMBL/GenBank/DDBJ whole genome shotgun (WGS) entry which is preliminary data.</text>
</comment>
<proteinExistence type="predicted"/>
<gene>
    <name evidence="2" type="ORF">WA026_013154</name>
</gene>
<reference evidence="2 3" key="1">
    <citation type="submission" date="2023-03" db="EMBL/GenBank/DDBJ databases">
        <title>Genome insight into feeding habits of ladybird beetles.</title>
        <authorList>
            <person name="Li H.-S."/>
            <person name="Huang Y.-H."/>
            <person name="Pang H."/>
        </authorList>
    </citation>
    <scope>NUCLEOTIDE SEQUENCE [LARGE SCALE GENOMIC DNA]</scope>
    <source>
        <strain evidence="2">SYSU_2023b</strain>
        <tissue evidence="2">Whole body</tissue>
    </source>
</reference>
<dbReference type="PANTHER" id="PTHR19446">
    <property type="entry name" value="REVERSE TRANSCRIPTASES"/>
    <property type="match status" value="1"/>
</dbReference>
<dbReference type="PROSITE" id="PS50878">
    <property type="entry name" value="RT_POL"/>
    <property type="match status" value="1"/>
</dbReference>
<dbReference type="CDD" id="cd01650">
    <property type="entry name" value="RT_nLTR_like"/>
    <property type="match status" value="1"/>
</dbReference>
<dbReference type="GO" id="GO:0071897">
    <property type="term" value="P:DNA biosynthetic process"/>
    <property type="evidence" value="ECO:0007669"/>
    <property type="project" value="UniProtKB-ARBA"/>
</dbReference>